<dbReference type="EMBL" id="CP001056">
    <property type="protein sequence ID" value="ACD23113.1"/>
    <property type="molecule type" value="Genomic_DNA"/>
</dbReference>
<gene>
    <name evidence="1" type="ordered locus">CLL_A0701</name>
</gene>
<dbReference type="NCBIfam" id="NF038110">
    <property type="entry name" value="Lys_methyl_FliB"/>
    <property type="match status" value="1"/>
</dbReference>
<name>B2TL53_CLOBB</name>
<sequence length="403" mass="48091">MKKSVKMIYPSYIEKFQCIGGKCEDNCCIGWDIDIDKETFKKYHKVKDETMKKMFQKNVHNNKYCTNEDLDYGRIKLNKVKRCPFLDDENYCLIQGKFGEDYLSSVCTQFPRVLNKVDDHYEICLDSACPEASRIILGSKEKIEFKESERNLGKYTMSGVLNTRSSEFKDTPIKYFKEIRDFSIKIVQNRNLNISSRLYVLGDFLNEIEDLENGKIKEFINKYDIETESKYYKRERMNYALQVSFFKNVVDSLDIVNETDSDKFKHYTKELLKGYNIKDNDGVIENAEEYINAFEKYTETYIESNSYIFENYMVNFIYNNLFPFSESDFMFEGYIMLLFRYSLMRFYLVGKYIHNGKDSVEDMIEFIQVFIKAVEHDKNYRSEILEYIKENSFDNMEFAKMIL</sequence>
<accession>U4P2G3</accession>
<evidence type="ECO:0000313" key="1">
    <source>
        <dbReference type="EMBL" id="ACD23113.1"/>
    </source>
</evidence>
<accession>B2TL53</accession>
<dbReference type="HOGENOM" id="CLU_051643_1_0_9"/>
<organism evidence="1">
    <name type="scientific">Clostridium botulinum (strain Eklund 17B / Type B)</name>
    <dbReference type="NCBI Taxonomy" id="935198"/>
    <lineage>
        <taxon>Bacteria</taxon>
        <taxon>Bacillati</taxon>
        <taxon>Bacillota</taxon>
        <taxon>Clostridia</taxon>
        <taxon>Eubacteriales</taxon>
        <taxon>Clostridiaceae</taxon>
        <taxon>Clostridium</taxon>
    </lineage>
</organism>
<proteinExistence type="predicted"/>
<dbReference type="KEGG" id="cbk:CLL_A0701"/>
<dbReference type="AlphaFoldDB" id="B2TL53"/>
<reference evidence="1" key="2">
    <citation type="submission" date="2009-08" db="EMBL/GenBank/DDBJ databases">
        <authorList>
            <person name="Shrivastava S."/>
            <person name="Brinkac L.M."/>
            <person name="Dodson R.J."/>
            <person name="Harkins D.M."/>
            <person name="Durkin A.S."/>
            <person name="Sutton G."/>
        </authorList>
    </citation>
    <scope>NUCLEOTIDE SEQUENCE</scope>
    <source>
        <strain evidence="1">Eklund 17B</strain>
    </source>
</reference>
<protein>
    <submittedName>
        <fullName evidence="1">FliB family protein</fullName>
    </submittedName>
</protein>
<dbReference type="PATRIC" id="fig|935198.13.peg.646"/>
<reference evidence="1" key="1">
    <citation type="submission" date="2009-06" db="EMBL/GenBank/DDBJ databases">
        <authorList>
            <consortium name="US DOE Joint Genome Institute (JGI-PGF)"/>
            <person name="Lucas S."/>
            <person name="Copeland A."/>
            <person name="Lapidus A."/>
            <person name="Glavina del Rio T."/>
            <person name="Dalin E."/>
            <person name="Tice H."/>
            <person name="Bruce D."/>
            <person name="Goodwin L."/>
            <person name="Pitluck S."/>
            <person name="Kyrpides N."/>
            <person name="Mavromatis K."/>
            <person name="Ivanova N."/>
            <person name="Saunders E."/>
            <person name="Brettin T."/>
            <person name="Detter J.C."/>
            <person name="Han C."/>
            <person name="Larimer F."/>
            <person name="Land M."/>
            <person name="Hauser L."/>
            <person name="Markowitz V."/>
            <person name="Cheng J.-F."/>
            <person name="Hugenholtz P."/>
            <person name="Woyke T."/>
            <person name="Wu D."/>
            <person name="Gronow S."/>
            <person name="Klenk H.-P."/>
            <person name="Eisen J.A."/>
        </authorList>
    </citation>
    <scope>NUCLEOTIDE SEQUENCE</scope>
    <source>
        <strain evidence="1">Eklund 17B</strain>
    </source>
</reference>